<feature type="domain" description="RNA-binding protein Tab2/Atab2 C-terminal" evidence="2">
    <location>
        <begin position="121"/>
        <end position="276"/>
    </location>
</feature>
<dbReference type="InterPro" id="IPR009472">
    <property type="entry name" value="Tab2-like"/>
</dbReference>
<sequence>MSVWQVDFYRRPLKDEMGNPLWELVACDPTRSFTAQAFCAQSEATANWLTQQLKEFATRTNALPQQIQVFRPQAVSLLQAACQPLEISVTPTRHTPDLKQFLHQRAAQYPTLSGYTGQPYHPTELEKPPPVPLPENLWGDRWQFAALAAGDLVPAFQNRPIPVREMPEALFPIHLQIPSTAPVPGVIIEAGRRSMPLARWLQQIQPVALNYIPGDPDGLILEAGLVDRWVLTTFTDADVITAAKTFQSRQQVAKGLHFLLVQPDDSGMTYSGFWLLNSNEVI</sequence>
<organism evidence="3">
    <name type="scientific">Leptolyngbya sp. NK1-12</name>
    <dbReference type="NCBI Taxonomy" id="2547451"/>
    <lineage>
        <taxon>Bacteria</taxon>
        <taxon>Bacillati</taxon>
        <taxon>Cyanobacteriota</taxon>
        <taxon>Cyanophyceae</taxon>
        <taxon>Leptolyngbyales</taxon>
        <taxon>Leptolyngbyaceae</taxon>
        <taxon>Leptolyngbya group</taxon>
        <taxon>Leptolyngbya</taxon>
    </lineage>
</organism>
<dbReference type="RefSeq" id="WP_316433031.1">
    <property type="nucleotide sequence ID" value="NZ_CP053586.1"/>
</dbReference>
<evidence type="ECO:0000259" key="2">
    <source>
        <dbReference type="Pfam" id="PF20429"/>
    </source>
</evidence>
<protein>
    <submittedName>
        <fullName evidence="3">Tab2/Atab2 family RNA-binding protein</fullName>
    </submittedName>
</protein>
<dbReference type="PANTHER" id="PTHR34556">
    <property type="match status" value="1"/>
</dbReference>
<feature type="domain" description="RNA-binding protein Tab2-like N-terminal" evidence="1">
    <location>
        <begin position="3"/>
        <end position="105"/>
    </location>
</feature>
<dbReference type="GO" id="GO:0003723">
    <property type="term" value="F:RNA binding"/>
    <property type="evidence" value="ECO:0007669"/>
    <property type="project" value="InterPro"/>
</dbReference>
<reference evidence="3" key="1">
    <citation type="submission" date="2020-05" db="EMBL/GenBank/DDBJ databases">
        <authorList>
            <person name="Zhu T."/>
            <person name="Keshari N."/>
            <person name="Lu X."/>
        </authorList>
    </citation>
    <scope>NUCLEOTIDE SEQUENCE</scope>
    <source>
        <strain evidence="3">NK1-12</strain>
    </source>
</reference>
<dbReference type="PANTHER" id="PTHR34556:SF2">
    <property type="entry name" value="PROTEIN TAB2 HOMOLOG, CHLOROPLASTIC"/>
    <property type="match status" value="1"/>
</dbReference>
<dbReference type="InterPro" id="IPR046761">
    <property type="entry name" value="Tab2-like_C"/>
</dbReference>
<dbReference type="AlphaFoldDB" id="A0AA96WB92"/>
<dbReference type="EMBL" id="CP053586">
    <property type="protein sequence ID" value="WNZ21730.1"/>
    <property type="molecule type" value="Genomic_DNA"/>
</dbReference>
<dbReference type="Pfam" id="PF06485">
    <property type="entry name" value="Tab2-like_N"/>
    <property type="match status" value="1"/>
</dbReference>
<evidence type="ECO:0000313" key="3">
    <source>
        <dbReference type="EMBL" id="WNZ21730.1"/>
    </source>
</evidence>
<accession>A0AA96WB92</accession>
<dbReference type="InterPro" id="IPR046760">
    <property type="entry name" value="Tab2-like_N"/>
</dbReference>
<proteinExistence type="predicted"/>
<evidence type="ECO:0000259" key="1">
    <source>
        <dbReference type="Pfam" id="PF06485"/>
    </source>
</evidence>
<dbReference type="Pfam" id="PF20429">
    <property type="entry name" value="Tab2-like_C"/>
    <property type="match status" value="1"/>
</dbReference>
<name>A0AA96WB92_9CYAN</name>
<gene>
    <name evidence="3" type="ORF">HJG54_01835</name>
</gene>